<keyword evidence="2" id="KW-1003">Cell membrane</keyword>
<evidence type="ECO:0000256" key="1">
    <source>
        <dbReference type="ARBA" id="ARBA00004651"/>
    </source>
</evidence>
<evidence type="ECO:0000256" key="2">
    <source>
        <dbReference type="ARBA" id="ARBA00022475"/>
    </source>
</evidence>
<feature type="transmembrane region" description="Helical" evidence="6">
    <location>
        <begin position="40"/>
        <end position="60"/>
    </location>
</feature>
<feature type="transmembrane region" description="Helical" evidence="6">
    <location>
        <begin position="12"/>
        <end position="34"/>
    </location>
</feature>
<feature type="transmembrane region" description="Helical" evidence="6">
    <location>
        <begin position="291"/>
        <end position="309"/>
    </location>
</feature>
<dbReference type="GeneID" id="76210168"/>
<feature type="transmembrane region" description="Helical" evidence="6">
    <location>
        <begin position="72"/>
        <end position="94"/>
    </location>
</feature>
<keyword evidence="3 6" id="KW-0812">Transmembrane</keyword>
<feature type="transmembrane region" description="Helical" evidence="6">
    <location>
        <begin position="256"/>
        <end position="279"/>
    </location>
</feature>
<reference evidence="7 8" key="1">
    <citation type="submission" date="2018-05" db="EMBL/GenBank/DDBJ databases">
        <title>genome sequencing of Nitrosopumilus sp. NM25.</title>
        <authorList>
            <person name="Mori K."/>
            <person name="Nakagawa T."/>
        </authorList>
    </citation>
    <scope>NUCLEOTIDE SEQUENCE [LARGE SCALE GENOMIC DNA]</scope>
    <source>
        <strain evidence="7 8">NM25</strain>
    </source>
</reference>
<feature type="transmembrane region" description="Helical" evidence="6">
    <location>
        <begin position="226"/>
        <end position="244"/>
    </location>
</feature>
<dbReference type="GO" id="GO:0005886">
    <property type="term" value="C:plasma membrane"/>
    <property type="evidence" value="ECO:0007669"/>
    <property type="project" value="UniProtKB-SubCell"/>
</dbReference>
<evidence type="ECO:0000256" key="5">
    <source>
        <dbReference type="ARBA" id="ARBA00023136"/>
    </source>
</evidence>
<comment type="subcellular location">
    <subcellularLocation>
        <location evidence="1">Cell membrane</location>
        <topology evidence="1">Multi-pass membrane protein</topology>
    </subcellularLocation>
</comment>
<dbReference type="EMBL" id="BGKI01000012">
    <property type="protein sequence ID" value="GBH35147.1"/>
    <property type="molecule type" value="Genomic_DNA"/>
</dbReference>
<dbReference type="RefSeq" id="WP_109877750.1">
    <property type="nucleotide sequence ID" value="NZ_AP026695.1"/>
</dbReference>
<dbReference type="AlphaFoldDB" id="A0A2S2KUB4"/>
<feature type="transmembrane region" description="Helical" evidence="6">
    <location>
        <begin position="346"/>
        <end position="367"/>
    </location>
</feature>
<evidence type="ECO:0000256" key="4">
    <source>
        <dbReference type="ARBA" id="ARBA00022989"/>
    </source>
</evidence>
<evidence type="ECO:0000256" key="3">
    <source>
        <dbReference type="ARBA" id="ARBA00022692"/>
    </source>
</evidence>
<evidence type="ECO:0000256" key="6">
    <source>
        <dbReference type="SAM" id="Phobius"/>
    </source>
</evidence>
<keyword evidence="5 6" id="KW-0472">Membrane</keyword>
<keyword evidence="8" id="KW-1185">Reference proteome</keyword>
<feature type="transmembrane region" description="Helical" evidence="6">
    <location>
        <begin position="321"/>
        <end position="340"/>
    </location>
</feature>
<evidence type="ECO:0000313" key="7">
    <source>
        <dbReference type="EMBL" id="GBH35147.1"/>
    </source>
</evidence>
<dbReference type="PANTHER" id="PTHR30250">
    <property type="entry name" value="PST FAMILY PREDICTED COLANIC ACID TRANSPORTER"/>
    <property type="match status" value="1"/>
</dbReference>
<keyword evidence="4 6" id="KW-1133">Transmembrane helix</keyword>
<organism evidence="7 8">
    <name type="scientific">Nitrosopumilus zosterae</name>
    <dbReference type="NCBI Taxonomy" id="718286"/>
    <lineage>
        <taxon>Archaea</taxon>
        <taxon>Nitrososphaerota</taxon>
        <taxon>Nitrososphaeria</taxon>
        <taxon>Nitrosopumilales</taxon>
        <taxon>Nitrosopumilaceae</taxon>
        <taxon>Nitrosopumilus</taxon>
    </lineage>
</organism>
<dbReference type="InterPro" id="IPR050833">
    <property type="entry name" value="Poly_Biosynth_Transport"/>
</dbReference>
<evidence type="ECO:0000313" key="8">
    <source>
        <dbReference type="Proteomes" id="UP000245829"/>
    </source>
</evidence>
<accession>A0A2S2KUB4</accession>
<dbReference type="PANTHER" id="PTHR30250:SF28">
    <property type="entry name" value="POLYSACCHARIDE BIOSYNTHESIS PROTEIN"/>
    <property type="match status" value="1"/>
</dbReference>
<evidence type="ECO:0008006" key="9">
    <source>
        <dbReference type="Google" id="ProtNLM"/>
    </source>
</evidence>
<gene>
    <name evidence="7" type="ORF">NZNM25_19380</name>
</gene>
<dbReference type="Proteomes" id="UP000245829">
    <property type="component" value="Unassembled WGS sequence"/>
</dbReference>
<dbReference type="OrthoDB" id="12322at2157"/>
<feature type="transmembrane region" description="Helical" evidence="6">
    <location>
        <begin position="100"/>
        <end position="119"/>
    </location>
</feature>
<comment type="caution">
    <text evidence="7">The sequence shown here is derived from an EMBL/GenBank/DDBJ whole genome shotgun (WGS) entry which is preliminary data.</text>
</comment>
<sequence length="376" mass="41642">MKLIRNFGSMVAGDTISGSIGSVFWLFLATLLTVSDYGQIQFLISIAALAAGFSMIANSNTITVFEVKKKDLTGILFLISLGIGGIVSLVLVIIYSRIDIIFLTFGIIVGEMVIGYFLGKKLFYKYATFLILQKILMISLALGLYFFMGLDGIIYGISLSYIPLVIIVLKNIKESEFDFKLLKKNSGFIINNYGTRLVVYSKRNLDKIIIAPILGFQVLGEFALGFQVYLVMMLFSSISFKFLLLKDSEGYNSKKFKMFVFTISVLISILGVFIAPIVIPTLFPNFIDSVEIIQILSLAVIPNTIVLFYSSSFLGNENSRVVLTGVIMSTVVYLSLIVFLSQTLGLQGIGISFVLSSIIYAIFLSIIHKKTKNLKI</sequence>
<proteinExistence type="predicted"/>
<protein>
    <recommendedName>
        <fullName evidence="9">Polysaccharide biosynthesis protein C-terminal domain-containing protein</fullName>
    </recommendedName>
</protein>
<name>A0A2S2KUB4_9ARCH</name>